<feature type="transmembrane region" description="Helical" evidence="1">
    <location>
        <begin position="12"/>
        <end position="39"/>
    </location>
</feature>
<protein>
    <recommendedName>
        <fullName evidence="2">TadE-like domain-containing protein</fullName>
    </recommendedName>
</protein>
<evidence type="ECO:0000256" key="1">
    <source>
        <dbReference type="SAM" id="Phobius"/>
    </source>
</evidence>
<accession>A0A154I9A8</accession>
<dbReference type="EMBL" id="LVYU01000138">
    <property type="protein sequence ID" value="KZA97132.1"/>
    <property type="molecule type" value="Genomic_DNA"/>
</dbReference>
<evidence type="ECO:0000313" key="3">
    <source>
        <dbReference type="EMBL" id="KZA97132.1"/>
    </source>
</evidence>
<gene>
    <name evidence="3" type="ORF">A4A59_32740</name>
</gene>
<keyword evidence="1" id="KW-1133">Transmembrane helix</keyword>
<dbReference type="AlphaFoldDB" id="A0A154I9A8"/>
<organism evidence="3">
    <name type="scientific">Rhizobium leguminosarum</name>
    <dbReference type="NCBI Taxonomy" id="384"/>
    <lineage>
        <taxon>Bacteria</taxon>
        <taxon>Pseudomonadati</taxon>
        <taxon>Pseudomonadota</taxon>
        <taxon>Alphaproteobacteria</taxon>
        <taxon>Hyphomicrobiales</taxon>
        <taxon>Rhizobiaceae</taxon>
        <taxon>Rhizobium/Agrobacterium group</taxon>
        <taxon>Rhizobium</taxon>
    </lineage>
</organism>
<keyword evidence="1" id="KW-0472">Membrane</keyword>
<dbReference type="Pfam" id="PF07811">
    <property type="entry name" value="TadE"/>
    <property type="match status" value="1"/>
</dbReference>
<reference evidence="3" key="1">
    <citation type="submission" date="2016-03" db="EMBL/GenBank/DDBJ databases">
        <title>Microsymbionts genomes from the relict species Vavilovia formosa.</title>
        <authorList>
            <person name="Chirak E."/>
            <person name="Kimeklis A."/>
            <person name="Kopat V."/>
            <person name="Andronov E."/>
        </authorList>
    </citation>
    <scope>NUCLEOTIDE SEQUENCE [LARGE SCALE GENOMIC DNA]</scope>
    <source>
        <strain evidence="3">Vaf12</strain>
    </source>
</reference>
<dbReference type="InterPro" id="IPR012495">
    <property type="entry name" value="TadE-like_dom"/>
</dbReference>
<comment type="caution">
    <text evidence="3">The sequence shown here is derived from an EMBL/GenBank/DDBJ whole genome shotgun (WGS) entry which is preliminary data.</text>
</comment>
<dbReference type="RefSeq" id="WP_062944903.1">
    <property type="nucleotide sequence ID" value="NZ_CP171844.1"/>
</dbReference>
<proteinExistence type="predicted"/>
<keyword evidence="1" id="KW-0812">Transmembrane</keyword>
<sequence>MRIFQRFPSNERGAAAIEFAIVAPLFLLVVLTMIAYGIYLSASHAVQQLTADAARTAVAGVTSQERSQLVNDFISQSTINHPLLEKNNLHVTVTTDPGNANQFTVTAEYDTVNLPIWDLYTFPLPDHVIRHFATIRMGGL</sequence>
<evidence type="ECO:0000259" key="2">
    <source>
        <dbReference type="Pfam" id="PF07811"/>
    </source>
</evidence>
<feature type="domain" description="TadE-like" evidence="2">
    <location>
        <begin position="13"/>
        <end position="55"/>
    </location>
</feature>
<name>A0A154I9A8_RHILE</name>